<keyword evidence="7" id="KW-0156">Chromatin regulator</keyword>
<dbReference type="SMART" id="SM00249">
    <property type="entry name" value="PHD"/>
    <property type="match status" value="3"/>
</dbReference>
<feature type="domain" description="SAND" evidence="14">
    <location>
        <begin position="1465"/>
        <end position="1531"/>
    </location>
</feature>
<evidence type="ECO:0000259" key="16">
    <source>
        <dbReference type="PROSITE" id="PS51805"/>
    </source>
</evidence>
<feature type="domain" description="PHD-type" evidence="16">
    <location>
        <begin position="672"/>
        <end position="788"/>
    </location>
</feature>
<keyword evidence="18" id="KW-1185">Reference proteome</keyword>
<dbReference type="InterPro" id="IPR001965">
    <property type="entry name" value="Znf_PHD"/>
</dbReference>
<dbReference type="CDD" id="cd20404">
    <property type="entry name" value="Tudor_Agenet_AtEML-like"/>
    <property type="match status" value="2"/>
</dbReference>
<feature type="domain" description="PHD-type" evidence="11">
    <location>
        <begin position="176"/>
        <end position="231"/>
    </location>
</feature>
<dbReference type="SMART" id="SM00508">
    <property type="entry name" value="PostSET"/>
    <property type="match status" value="1"/>
</dbReference>
<feature type="region of interest" description="Disordered" evidence="10">
    <location>
        <begin position="547"/>
        <end position="597"/>
    </location>
</feature>
<feature type="region of interest" description="Disordered" evidence="10">
    <location>
        <begin position="1110"/>
        <end position="1138"/>
    </location>
</feature>
<dbReference type="CDD" id="cd10518">
    <property type="entry name" value="SET_SETD1-like"/>
    <property type="match status" value="1"/>
</dbReference>
<feature type="region of interest" description="Disordered" evidence="10">
    <location>
        <begin position="1350"/>
        <end position="1379"/>
    </location>
</feature>
<dbReference type="InterPro" id="IPR009071">
    <property type="entry name" value="HMG_box_dom"/>
</dbReference>
<evidence type="ECO:0000256" key="7">
    <source>
        <dbReference type="ARBA" id="ARBA00022853"/>
    </source>
</evidence>
<dbReference type="Pfam" id="PF13831">
    <property type="entry name" value="PHD_2"/>
    <property type="match status" value="1"/>
</dbReference>
<evidence type="ECO:0000256" key="10">
    <source>
        <dbReference type="SAM" id="MobiDB-lite"/>
    </source>
</evidence>
<dbReference type="SMART" id="SM00258">
    <property type="entry name" value="SAND"/>
    <property type="match status" value="1"/>
</dbReference>
<dbReference type="InterPro" id="IPR050701">
    <property type="entry name" value="Histone_Mod_Regulator"/>
</dbReference>
<feature type="domain" description="SET" evidence="13">
    <location>
        <begin position="1723"/>
        <end position="1839"/>
    </location>
</feature>
<dbReference type="InterPro" id="IPR001214">
    <property type="entry name" value="SET_dom"/>
</dbReference>
<evidence type="ECO:0000256" key="1">
    <source>
        <dbReference type="ARBA" id="ARBA00022603"/>
    </source>
</evidence>
<sequence length="1863" mass="203359">MRPRTPRTPRGGKATFALDSFSVGELVLCKNVNRPQSLWPAIVVEPGRDAPESVRRIAQAGKLCVMFYGPAANKIRPRDFCWASEGDVVPLTEYLDELRDTARANGGRGDAFHEAVHEVLLVEQGRVDPLRGTANARPQQQTSCNSCGKRLDEWEASNAAAYGGRCANCHKLHKEGSYCPVCSKVWFPTDRNMAGCDNCSFWVHDHCDEAAGTAIEFGDEVTYYCPQCRRQADAHHKLQNLRQAEAQLRAAQPSRPRSAYNLFSQELTKSYRLEASSIGPEEMGRVVGTTWKSMNPQEKAPYERVATDELERYMDAKRTFEALHRHYSTLHYGAQEAGYLDEHGTPRDFATRPNGGTATLLSLTQVQRAMAKIASMEKQKHAAPARPSAPKRPRPRSPSPELDISDDDEPEEEPDSPPKKKRPSNAHARSAPAAQPAQGASLPAAPGGRLIDTGTIIQKVPVFCNGLHGVYLLGRQRIVCSCPDCMAKPEAKREHSCTQFEMHCGAGAAKKWKASLRVEPGGVPEVPAGGPSMPIGKWLRLKGYELKPNQNRAPPGSSAAYKQKANIREEPSPPPPPPREPKPPKEDKGPPPPFEPWFTIRKGEYKPIKVRWAGDRCSVCDSDVDFDSDQLVSCDMCGITVHQSCYGVPELPGVDDMWLCRACELKEQDKVAPQCCLCPVSGGALKPAEGDDLWCHAACMQWIPEVSVKDVTRMEPVCHIKSIQKERWDLMCCICKQRVGAKIQCTSCYTAYHPLCARLAGLHMEILDGGDSGEEVPVRLISYCPKHCTAHPELAGVQLVKEGEEEDRGDDGNGLWNCQPFKQPPSVPVPDCTAGSSRAQPLQNWERVSHGTGMGYSTVSGFWIPDKPPPPPPKEAPARAALKGASSAKLKTHTAVASKGVKRITGKPTSSRKHDSGDRKPPQHATLMPTPEGVPEELHVACAGRLAVLSVRSQTVTFGGQTMSASRFEAVCGKGDAKKWKSSLWAASPEGIPLQVMSEWLSDKKLDRKLLGTMAANLAAVEAWDDFQSDEVLNVLEELVADVAGEPREAPAPLQLLEGPDEEVSVKEEEGSTAEVPLIEDTAMVDAGSSAATLPNGNAHMGDVLDASSAPAEAVTPPRAAPAVKPEAEEEEQKPGMQLAEYNPAVKAEPMEVDHGAAFDTTALNGTTSPADGTSISPYGTRRKEQRVAEAAAKAAAAAARAKEAAAAAAAAIAEAVAVSVAAPDAQAGSPAAKPEQDPVRLKPKANQRQRPTAQPPAKQPGLEELLLERIFGSQEAASSRPKSGPESHVGQRCRVWFEADDDWYEAVIRGYDRQTKLHNLWYPYDEEDEWLNAADEAKHGRLRWLASDDGVTPSAADARPPADPEEELPGPRKPPPQGHAAIGCTIGVWWIDDAQYYFGKVQEYDPETTKHLVLYEDGDKEWLNLTAERVEWEQEEQPESNEAEAPAPRPVPAKDIPSHLRVCCGTMRGNFDVQRALVILDGGREISPTEFERMAGKAASKKWKASVRIDKGGGTPGMTMGDWLVEKGLDAPRTNKPKAASSLTLLRQRQVQQARAGHAALQGAPQQHIGRQGHREGCMCVICKQARRSGRQWGGMTDACWLPTAALPGARREGPPPRCGKRAFVRAVAQRPGGTQRSELWALPEVRALTAKELEASTLEEPEEDAEEAQADAAAADKAEEVRVGTNTEAEGEQQNGAAAKRKRKGPSVKERLMRCQRTERERLTFGKSGIHGWGLFARKKLKQDSMVIEYRGDLLRRTAADAREKAYQAAGKDCYLFTVNEDCVIDATMTGGIGRFTNHCCAPSMYTKVLDIDGRPRLVFFARFDLRPGQELTYDYRFKEEEGENKLPCGCGAPNCRGTLN</sequence>
<feature type="compositionally biased region" description="Acidic residues" evidence="10">
    <location>
        <begin position="403"/>
        <end position="415"/>
    </location>
</feature>
<gene>
    <name evidence="17" type="primary">g8619</name>
    <name evidence="17" type="ORF">VP750_LOCUS7743</name>
</gene>
<proteinExistence type="predicted"/>
<dbReference type="InterPro" id="IPR036910">
    <property type="entry name" value="HMG_box_dom_sf"/>
</dbReference>
<dbReference type="SMART" id="SM00317">
    <property type="entry name" value="SET"/>
    <property type="match status" value="1"/>
</dbReference>
<feature type="domain" description="Post-SET" evidence="15">
    <location>
        <begin position="1847"/>
        <end position="1863"/>
    </location>
</feature>
<keyword evidence="2" id="KW-0808">Transferase</keyword>
<dbReference type="PROSITE" id="PS50280">
    <property type="entry name" value="SET"/>
    <property type="match status" value="1"/>
</dbReference>
<evidence type="ECO:0000313" key="17">
    <source>
        <dbReference type="EMBL" id="CAL5225837.1"/>
    </source>
</evidence>
<dbReference type="Gene3D" id="2.170.270.10">
    <property type="entry name" value="SET domain"/>
    <property type="match status" value="1"/>
</dbReference>
<dbReference type="Pfam" id="PF00856">
    <property type="entry name" value="SET"/>
    <property type="match status" value="1"/>
</dbReference>
<dbReference type="PROSITE" id="PS50016">
    <property type="entry name" value="ZF_PHD_2"/>
    <property type="match status" value="2"/>
</dbReference>
<evidence type="ECO:0000256" key="9">
    <source>
        <dbReference type="PROSITE-ProRule" id="PRU00267"/>
    </source>
</evidence>
<evidence type="ECO:0000256" key="5">
    <source>
        <dbReference type="ARBA" id="ARBA00022771"/>
    </source>
</evidence>
<dbReference type="PANTHER" id="PTHR13793:SF107">
    <property type="entry name" value="BROMODOMAIN-CONTAINING PROTEIN HOMOLOG"/>
    <property type="match status" value="1"/>
</dbReference>
<dbReference type="InterPro" id="IPR019787">
    <property type="entry name" value="Znf_PHD-finger"/>
</dbReference>
<dbReference type="Gene3D" id="2.30.30.140">
    <property type="match status" value="2"/>
</dbReference>
<dbReference type="SUPFAM" id="SSF57903">
    <property type="entry name" value="FYVE/PHD zinc finger"/>
    <property type="match status" value="2"/>
</dbReference>
<keyword evidence="9" id="KW-0539">Nucleus</keyword>
<comment type="caution">
    <text evidence="17">The sequence shown here is derived from an EMBL/GenBank/DDBJ whole genome shotgun (WGS) entry which is preliminary data.</text>
</comment>
<evidence type="ECO:0000256" key="2">
    <source>
        <dbReference type="ARBA" id="ARBA00022679"/>
    </source>
</evidence>
<evidence type="ECO:0000256" key="8">
    <source>
        <dbReference type="PROSITE-ProRule" id="PRU00146"/>
    </source>
</evidence>
<evidence type="ECO:0000259" key="11">
    <source>
        <dbReference type="PROSITE" id="PS50016"/>
    </source>
</evidence>
<dbReference type="PROSITE" id="PS50118">
    <property type="entry name" value="HMG_BOX_2"/>
    <property type="match status" value="1"/>
</dbReference>
<dbReference type="InterPro" id="IPR042011">
    <property type="entry name" value="ATX3/4/5_PHD"/>
</dbReference>
<dbReference type="Pfam" id="PF21743">
    <property type="entry name" value="PTM_DIR17_Tudor"/>
    <property type="match status" value="1"/>
</dbReference>
<dbReference type="Gene3D" id="3.10.390.10">
    <property type="entry name" value="SAND domain-like"/>
    <property type="match status" value="2"/>
</dbReference>
<dbReference type="PANTHER" id="PTHR13793">
    <property type="entry name" value="PHD FINGER PROTEINS"/>
    <property type="match status" value="1"/>
</dbReference>
<protein>
    <submittedName>
        <fullName evidence="17">G8619 protein</fullName>
    </submittedName>
</protein>
<dbReference type="EMBL" id="CAXHTA020000015">
    <property type="protein sequence ID" value="CAL5225837.1"/>
    <property type="molecule type" value="Genomic_DNA"/>
</dbReference>
<feature type="domain" description="PHD-type" evidence="11">
    <location>
        <begin position="614"/>
        <end position="666"/>
    </location>
</feature>
<keyword evidence="6" id="KW-0862">Zinc</keyword>
<feature type="region of interest" description="Disordered" evidence="10">
    <location>
        <begin position="1432"/>
        <end position="1455"/>
    </location>
</feature>
<dbReference type="PROSITE" id="PS01359">
    <property type="entry name" value="ZF_PHD_1"/>
    <property type="match status" value="1"/>
</dbReference>
<dbReference type="Pfam" id="PF00505">
    <property type="entry name" value="HMG_box"/>
    <property type="match status" value="1"/>
</dbReference>
<feature type="region of interest" description="Disordered" evidence="10">
    <location>
        <begin position="885"/>
        <end position="928"/>
    </location>
</feature>
<evidence type="ECO:0000259" key="13">
    <source>
        <dbReference type="PROSITE" id="PS50280"/>
    </source>
</evidence>
<keyword evidence="3" id="KW-0949">S-adenosyl-L-methionine</keyword>
<keyword evidence="1" id="KW-0489">Methyltransferase</keyword>
<feature type="region of interest" description="Disordered" evidence="10">
    <location>
        <begin position="1161"/>
        <end position="1183"/>
    </location>
</feature>
<feature type="compositionally biased region" description="Polar residues" evidence="10">
    <location>
        <begin position="1162"/>
        <end position="1178"/>
    </location>
</feature>
<feature type="domain" description="HMG box" evidence="12">
    <location>
        <begin position="253"/>
        <end position="321"/>
    </location>
</feature>
<dbReference type="InterPro" id="IPR011011">
    <property type="entry name" value="Znf_FYVE_PHD"/>
</dbReference>
<dbReference type="InterPro" id="IPR034732">
    <property type="entry name" value="EPHD"/>
</dbReference>
<keyword evidence="9" id="KW-0238">DNA-binding</keyword>
<dbReference type="CDD" id="cd00084">
    <property type="entry name" value="HMG-box_SF"/>
    <property type="match status" value="1"/>
</dbReference>
<accession>A0ABP1G0S5</accession>
<evidence type="ECO:0000259" key="14">
    <source>
        <dbReference type="PROSITE" id="PS50864"/>
    </source>
</evidence>
<feature type="compositionally biased region" description="Basic and acidic residues" evidence="10">
    <location>
        <begin position="579"/>
        <end position="589"/>
    </location>
</feature>
<evidence type="ECO:0000256" key="3">
    <source>
        <dbReference type="ARBA" id="ARBA00022691"/>
    </source>
</evidence>
<dbReference type="InterPro" id="IPR010919">
    <property type="entry name" value="SAND-like_dom_sf"/>
</dbReference>
<dbReference type="PROSITE" id="PS51805">
    <property type="entry name" value="EPHD"/>
    <property type="match status" value="1"/>
</dbReference>
<dbReference type="SUPFAM" id="SSF63763">
    <property type="entry name" value="SAND domain-like"/>
    <property type="match status" value="1"/>
</dbReference>
<dbReference type="SUPFAM" id="SSF82199">
    <property type="entry name" value="SET domain"/>
    <property type="match status" value="1"/>
</dbReference>
<dbReference type="Pfam" id="PF13832">
    <property type="entry name" value="zf-HC5HC2H_2"/>
    <property type="match status" value="1"/>
</dbReference>
<dbReference type="InterPro" id="IPR003616">
    <property type="entry name" value="Post-SET_dom"/>
</dbReference>
<evidence type="ECO:0000313" key="18">
    <source>
        <dbReference type="Proteomes" id="UP001497392"/>
    </source>
</evidence>
<reference evidence="17 18" key="1">
    <citation type="submission" date="2024-06" db="EMBL/GenBank/DDBJ databases">
        <authorList>
            <person name="Kraege A."/>
            <person name="Thomma B."/>
        </authorList>
    </citation>
    <scope>NUCLEOTIDE SEQUENCE [LARGE SCALE GENOMIC DNA]</scope>
</reference>
<dbReference type="InterPro" id="IPR047365">
    <property type="entry name" value="Tudor_AtPTM-like"/>
</dbReference>
<evidence type="ECO:0000259" key="15">
    <source>
        <dbReference type="PROSITE" id="PS50868"/>
    </source>
</evidence>
<dbReference type="SUPFAM" id="SSF63748">
    <property type="entry name" value="Tudor/PWWP/MBT"/>
    <property type="match status" value="1"/>
</dbReference>
<name>A0ABP1G0S5_9CHLO</name>
<feature type="compositionally biased region" description="Low complexity" evidence="10">
    <location>
        <begin position="425"/>
        <end position="446"/>
    </location>
</feature>
<evidence type="ECO:0000259" key="12">
    <source>
        <dbReference type="PROSITE" id="PS50118"/>
    </source>
</evidence>
<dbReference type="SMART" id="SM00398">
    <property type="entry name" value="HMG"/>
    <property type="match status" value="1"/>
</dbReference>
<evidence type="ECO:0000256" key="6">
    <source>
        <dbReference type="ARBA" id="ARBA00022833"/>
    </source>
</evidence>
<dbReference type="PROSITE" id="PS50864">
    <property type="entry name" value="SAND"/>
    <property type="match status" value="1"/>
</dbReference>
<organism evidence="17 18">
    <name type="scientific">Coccomyxa viridis</name>
    <dbReference type="NCBI Taxonomy" id="1274662"/>
    <lineage>
        <taxon>Eukaryota</taxon>
        <taxon>Viridiplantae</taxon>
        <taxon>Chlorophyta</taxon>
        <taxon>core chlorophytes</taxon>
        <taxon>Trebouxiophyceae</taxon>
        <taxon>Trebouxiophyceae incertae sedis</taxon>
        <taxon>Coccomyxaceae</taxon>
        <taxon>Coccomyxa</taxon>
    </lineage>
</organism>
<keyword evidence="5 8" id="KW-0863">Zinc-finger</keyword>
<dbReference type="PROSITE" id="PS50868">
    <property type="entry name" value="POST_SET"/>
    <property type="match status" value="1"/>
</dbReference>
<dbReference type="Proteomes" id="UP001497392">
    <property type="component" value="Unassembled WGS sequence"/>
</dbReference>
<feature type="region of interest" description="Disordered" evidence="10">
    <location>
        <begin position="1658"/>
        <end position="1713"/>
    </location>
</feature>
<feature type="region of interest" description="Disordered" evidence="10">
    <location>
        <begin position="1227"/>
        <end position="1263"/>
    </location>
</feature>
<feature type="DNA-binding region" description="HMG box" evidence="9">
    <location>
        <begin position="253"/>
        <end position="321"/>
    </location>
</feature>
<feature type="region of interest" description="Disordered" evidence="10">
    <location>
        <begin position="372"/>
        <end position="446"/>
    </location>
</feature>
<dbReference type="Gene3D" id="3.30.40.10">
    <property type="entry name" value="Zinc/RING finger domain, C3HC4 (zinc finger)"/>
    <property type="match status" value="3"/>
</dbReference>
<dbReference type="Gene3D" id="1.10.30.10">
    <property type="entry name" value="High mobility group box domain"/>
    <property type="match status" value="1"/>
</dbReference>
<feature type="compositionally biased region" description="Basic and acidic residues" evidence="10">
    <location>
        <begin position="912"/>
        <end position="921"/>
    </location>
</feature>
<dbReference type="InterPro" id="IPR046341">
    <property type="entry name" value="SET_dom_sf"/>
</dbReference>
<feature type="compositionally biased region" description="Acidic residues" evidence="10">
    <location>
        <begin position="1434"/>
        <end position="1443"/>
    </location>
</feature>
<dbReference type="InterPro" id="IPR019786">
    <property type="entry name" value="Zinc_finger_PHD-type_CS"/>
</dbReference>
<feature type="compositionally biased region" description="Acidic residues" evidence="10">
    <location>
        <begin position="1659"/>
        <end position="1671"/>
    </location>
</feature>
<keyword evidence="4" id="KW-0479">Metal-binding</keyword>
<evidence type="ECO:0000256" key="4">
    <source>
        <dbReference type="ARBA" id="ARBA00022723"/>
    </source>
</evidence>
<dbReference type="InterPro" id="IPR013083">
    <property type="entry name" value="Znf_RING/FYVE/PHD"/>
</dbReference>
<dbReference type="SUPFAM" id="SSF47095">
    <property type="entry name" value="HMG-box"/>
    <property type="match status" value="1"/>
</dbReference>
<dbReference type="CDD" id="cd15495">
    <property type="entry name" value="PHD_ATX3_4_5_like"/>
    <property type="match status" value="1"/>
</dbReference>
<dbReference type="InterPro" id="IPR000770">
    <property type="entry name" value="SAND_dom"/>
</dbReference>